<name>A0A291HSD5_9GAMM</name>
<dbReference type="InterPro" id="IPR051344">
    <property type="entry name" value="Vgb"/>
</dbReference>
<protein>
    <recommendedName>
        <fullName evidence="4">Lyase</fullName>
    </recommendedName>
</protein>
<keyword evidence="1" id="KW-0732">Signal</keyword>
<dbReference type="Proteomes" id="UP000217763">
    <property type="component" value="Chromosome"/>
</dbReference>
<dbReference type="InterPro" id="IPR015943">
    <property type="entry name" value="WD40/YVTN_repeat-like_dom_sf"/>
</dbReference>
<dbReference type="SUPFAM" id="SSF63829">
    <property type="entry name" value="Calcium-dependent phosphotriesterase"/>
    <property type="match status" value="1"/>
</dbReference>
<evidence type="ECO:0000256" key="1">
    <source>
        <dbReference type="SAM" id="SignalP"/>
    </source>
</evidence>
<sequence>MKILYPLLGLWLVLTAEAQEAPVSSPHIQEWQVPWAGTRPRDPFVAPDGRVWFSGQLGNYLAVFDPDTDTFARIELESGTYPNGVAVDGAGRVWYAGNRNARLGRLEPASGEIVTFPIRNPAVRDPYTLALDGGGKLWFTAPESNRVGRLDTESGALELIRVPTVSARPYDIKLDGQGRPWVSLFGTNKLAWVDPETLALTEVTLLRPRARVRRLEVAGNGDVWYLDFANGIVGRYRPSSGSFDEWPIPGEGRARPYGSALDGEGRLWLADQGGRAMRLLSFDTQGERFLHELALPSPSGAVRHLHYHAASDSLWFATDANTLGQVRLAP</sequence>
<feature type="chain" id="PRO_5012584058" description="Lyase" evidence="1">
    <location>
        <begin position="19"/>
        <end position="330"/>
    </location>
</feature>
<dbReference type="PANTHER" id="PTHR40274">
    <property type="entry name" value="VIRGINIAMYCIN B LYASE"/>
    <property type="match status" value="1"/>
</dbReference>
<evidence type="ECO:0000313" key="2">
    <source>
        <dbReference type="EMBL" id="ATG75065.1"/>
    </source>
</evidence>
<dbReference type="Gene3D" id="2.130.10.10">
    <property type="entry name" value="YVTN repeat-like/Quinoprotein amine dehydrogenase"/>
    <property type="match status" value="2"/>
</dbReference>
<evidence type="ECO:0008006" key="4">
    <source>
        <dbReference type="Google" id="ProtNLM"/>
    </source>
</evidence>
<accession>A0A291HSD5</accession>
<feature type="signal peptide" evidence="1">
    <location>
        <begin position="1"/>
        <end position="18"/>
    </location>
</feature>
<dbReference type="RefSeq" id="WP_096779861.1">
    <property type="nucleotide sequence ID" value="NZ_CP012621.1"/>
</dbReference>
<dbReference type="EMBL" id="CP012621">
    <property type="protein sequence ID" value="ATG75065.1"/>
    <property type="molecule type" value="Genomic_DNA"/>
</dbReference>
<proteinExistence type="predicted"/>
<gene>
    <name evidence="2" type="ORF">AN401_15340</name>
</gene>
<organism evidence="2 3">
    <name type="scientific">Zobellella denitrificans</name>
    <dbReference type="NCBI Taxonomy" id="347534"/>
    <lineage>
        <taxon>Bacteria</taxon>
        <taxon>Pseudomonadati</taxon>
        <taxon>Pseudomonadota</taxon>
        <taxon>Gammaproteobacteria</taxon>
        <taxon>Aeromonadales</taxon>
        <taxon>Aeromonadaceae</taxon>
        <taxon>Zobellella</taxon>
    </lineage>
</organism>
<dbReference type="Pfam" id="PF24684">
    <property type="entry name" value="Vgb_lyase"/>
    <property type="match status" value="1"/>
</dbReference>
<dbReference type="AlphaFoldDB" id="A0A291HSD5"/>
<evidence type="ECO:0000313" key="3">
    <source>
        <dbReference type="Proteomes" id="UP000217763"/>
    </source>
</evidence>
<dbReference type="KEGG" id="zdf:AN401_15340"/>
<dbReference type="PANTHER" id="PTHR40274:SF3">
    <property type="entry name" value="VIRGINIAMYCIN B LYASE"/>
    <property type="match status" value="1"/>
</dbReference>
<keyword evidence="3" id="KW-1185">Reference proteome</keyword>
<reference evidence="3" key="1">
    <citation type="submission" date="2015-09" db="EMBL/GenBank/DDBJ databases">
        <authorList>
            <person name="Shao Z."/>
            <person name="Wang L."/>
        </authorList>
    </citation>
    <scope>NUCLEOTIDE SEQUENCE [LARGE SCALE GENOMIC DNA]</scope>
    <source>
        <strain evidence="3">F13-1</strain>
    </source>
</reference>